<accession>A0A1Y1IPG4</accession>
<dbReference type="AlphaFoldDB" id="A0A1Y1IPG4"/>
<evidence type="ECO:0000256" key="1">
    <source>
        <dbReference type="SAM" id="MobiDB-lite"/>
    </source>
</evidence>
<feature type="non-terminal residue" evidence="2">
    <location>
        <position position="1"/>
    </location>
</feature>
<proteinExistence type="predicted"/>
<evidence type="ECO:0000313" key="3">
    <source>
        <dbReference type="Proteomes" id="UP000054558"/>
    </source>
</evidence>
<protein>
    <submittedName>
        <fullName evidence="2">Uncharacterized protein</fullName>
    </submittedName>
</protein>
<feature type="compositionally biased region" description="Polar residues" evidence="1">
    <location>
        <begin position="1"/>
        <end position="16"/>
    </location>
</feature>
<gene>
    <name evidence="2" type="ORF">KFL_010450010</name>
</gene>
<dbReference type="EMBL" id="DF237994">
    <property type="protein sequence ID" value="GAQ92543.1"/>
    <property type="molecule type" value="Genomic_DNA"/>
</dbReference>
<sequence length="48" mass="5185">KASFPSNTSGAQSANTLKRRASMGQQKNHKEVSASLERSMGLGLEKHQ</sequence>
<organism evidence="2 3">
    <name type="scientific">Klebsormidium nitens</name>
    <name type="common">Green alga</name>
    <name type="synonym">Ulothrix nitens</name>
    <dbReference type="NCBI Taxonomy" id="105231"/>
    <lineage>
        <taxon>Eukaryota</taxon>
        <taxon>Viridiplantae</taxon>
        <taxon>Streptophyta</taxon>
        <taxon>Klebsormidiophyceae</taxon>
        <taxon>Klebsormidiales</taxon>
        <taxon>Klebsormidiaceae</taxon>
        <taxon>Klebsormidium</taxon>
    </lineage>
</organism>
<keyword evidence="3" id="KW-1185">Reference proteome</keyword>
<reference evidence="2 3" key="1">
    <citation type="journal article" date="2014" name="Nat. Commun.">
        <title>Klebsormidium flaccidum genome reveals primary factors for plant terrestrial adaptation.</title>
        <authorList>
            <person name="Hori K."/>
            <person name="Maruyama F."/>
            <person name="Fujisawa T."/>
            <person name="Togashi T."/>
            <person name="Yamamoto N."/>
            <person name="Seo M."/>
            <person name="Sato S."/>
            <person name="Yamada T."/>
            <person name="Mori H."/>
            <person name="Tajima N."/>
            <person name="Moriyama T."/>
            <person name="Ikeuchi M."/>
            <person name="Watanabe M."/>
            <person name="Wada H."/>
            <person name="Kobayashi K."/>
            <person name="Saito M."/>
            <person name="Masuda T."/>
            <person name="Sasaki-Sekimoto Y."/>
            <person name="Mashiguchi K."/>
            <person name="Awai K."/>
            <person name="Shimojima M."/>
            <person name="Masuda S."/>
            <person name="Iwai M."/>
            <person name="Nobusawa T."/>
            <person name="Narise T."/>
            <person name="Kondo S."/>
            <person name="Saito H."/>
            <person name="Sato R."/>
            <person name="Murakawa M."/>
            <person name="Ihara Y."/>
            <person name="Oshima-Yamada Y."/>
            <person name="Ohtaka K."/>
            <person name="Satoh M."/>
            <person name="Sonobe K."/>
            <person name="Ishii M."/>
            <person name="Ohtani R."/>
            <person name="Kanamori-Sato M."/>
            <person name="Honoki R."/>
            <person name="Miyazaki D."/>
            <person name="Mochizuki H."/>
            <person name="Umetsu J."/>
            <person name="Higashi K."/>
            <person name="Shibata D."/>
            <person name="Kamiya Y."/>
            <person name="Sato N."/>
            <person name="Nakamura Y."/>
            <person name="Tabata S."/>
            <person name="Ida S."/>
            <person name="Kurokawa K."/>
            <person name="Ohta H."/>
        </authorList>
    </citation>
    <scope>NUCLEOTIDE SEQUENCE [LARGE SCALE GENOMIC DNA]</scope>
    <source>
        <strain evidence="2 3">NIES-2285</strain>
    </source>
</reference>
<feature type="region of interest" description="Disordered" evidence="1">
    <location>
        <begin position="1"/>
        <end position="48"/>
    </location>
</feature>
<evidence type="ECO:0000313" key="2">
    <source>
        <dbReference type="EMBL" id="GAQ92543.1"/>
    </source>
</evidence>
<dbReference type="Proteomes" id="UP000054558">
    <property type="component" value="Unassembled WGS sequence"/>
</dbReference>
<name>A0A1Y1IPG4_KLENI</name>